<dbReference type="RefSeq" id="WP_073428350.1">
    <property type="nucleotide sequence ID" value="NZ_CADFGY010000010.1"/>
</dbReference>
<dbReference type="STRING" id="169427.SAMN05192548_100863"/>
<name>A0A1M6MRU6_9BURK</name>
<evidence type="ECO:0000313" key="2">
    <source>
        <dbReference type="EMBL" id="SHJ86003.1"/>
    </source>
</evidence>
<reference evidence="2 3" key="1">
    <citation type="submission" date="2016-11" db="EMBL/GenBank/DDBJ databases">
        <authorList>
            <person name="Jaros S."/>
            <person name="Januszkiewicz K."/>
            <person name="Wedrychowicz H."/>
        </authorList>
    </citation>
    <scope>NUCLEOTIDE SEQUENCE [LARGE SCALE GENOMIC DNA]</scope>
    <source>
        <strain evidence="2 3">LMG 20594</strain>
    </source>
</reference>
<dbReference type="Proteomes" id="UP000184395">
    <property type="component" value="Unassembled WGS sequence"/>
</dbReference>
<evidence type="ECO:0000313" key="3">
    <source>
        <dbReference type="Proteomes" id="UP000184395"/>
    </source>
</evidence>
<gene>
    <name evidence="2" type="ORF">SAMN05192548_100863</name>
</gene>
<protein>
    <recommendedName>
        <fullName evidence="4">Awr type III effector family protein</fullName>
    </recommendedName>
</protein>
<dbReference type="AlphaFoldDB" id="A0A1M6MRU6"/>
<evidence type="ECO:0008006" key="4">
    <source>
        <dbReference type="Google" id="ProtNLM"/>
    </source>
</evidence>
<feature type="compositionally biased region" description="Basic and acidic residues" evidence="1">
    <location>
        <begin position="75"/>
        <end position="84"/>
    </location>
</feature>
<feature type="region of interest" description="Disordered" evidence="1">
    <location>
        <begin position="532"/>
        <end position="551"/>
    </location>
</feature>
<feature type="region of interest" description="Disordered" evidence="1">
    <location>
        <begin position="193"/>
        <end position="213"/>
    </location>
</feature>
<feature type="region of interest" description="Disordered" evidence="1">
    <location>
        <begin position="1"/>
        <end position="35"/>
    </location>
</feature>
<sequence>MSRHRRIDVSPVPHLSEAAADAPAPVTAETVKPTPRGWSGWLRAALPRPARMTGARRVEFSTALFQHSTHGRSSGPEHHADGDSRFPPAGKSRHARRETSPFAAAAHVTAPATVSPSASSETCGQAADPPAREAAASWRATPLDAIVSRDDLAAYVQQQFTDGAPDHAGEAHALAARLHDLCRSKTSPAEHAAAAVLSGRHARPPEATDGGYPDALAASRGALLAQALKLAGVTDLRAAPIALQRIGMLDFTAPRRRRSDDPAECEAWRAARLLARSGVGREVLDALRAATPQTPPTHHDELHRFGVEALLTSCDALDPARHADPHARPDGAPGAVAARAGLVANPPLTADEPGVTALAKRAFDAAATLLEHGRDALTPDQKGALFAWRQAFTEDGRHTDLSQARQRLGRFAGKTIARVGEKRWKTLLPRMFRGKHGSPLSALRFGTQGVPRKTIAQERAKLRDTLQAALAQLKRNPAMDPRAALAHARPEASLAELAALHVWLERGGFPPGRLSDATLRAIAERAHQMADEATRLHDPTASPPSPAAGVKVPRRIRARVRATTAHWLEMTPQELARTKPFRSIAKRPFTVERLAVWGKVAHVPHDAPFWNTVDELRALVRHDGASRPADNVDDVRQTLLDVVSNLQSGQRLRLTDGGRQGLSTRGLNVTVETLLKGHAVPVSPRVDLRASRTREAVVEVSRSTHGVSLFVGTSKSSMHHVGAGLLVGYDIETALTTVRAGLVTNVILHARELSEPRGVSLRVARRLRPDGTGYDDDAMRAKLAALVGHLFDEAAGAHDDGPAGVWNRLAQRYWDDPDVSLSWTDGHASNRRRGATLDVNATVKVASLGGEAARDPHTGKSVRHLSARAGPSAGGGWERSRQKADIVERSGRVRIDEHRVGLGSQWQVRGAIAPGFSHPVGADGRRSVGLFSIDAPAATMTLRERNRSAKRLLVREDGRLSHRGCILDVEYLDARTYTRAVDEARAELVALFAAPIIARRRKEGPPSRGRHARPEPAPEVLAAQRIDTHLAAVRRNQRANLTYVRRYRLRRYAALRLDANTATLDQSGDDPQLKERIDAANARILDDPASWMPIELKVKERNANARSFGPNVVLQLTTRMGAVGDREIVTEGVPFSVLEALDR</sequence>
<proteinExistence type="predicted"/>
<feature type="region of interest" description="Disordered" evidence="1">
    <location>
        <begin position="68"/>
        <end position="136"/>
    </location>
</feature>
<organism evidence="2 3">
    <name type="scientific">Paraburkholderia terricola</name>
    <dbReference type="NCBI Taxonomy" id="169427"/>
    <lineage>
        <taxon>Bacteria</taxon>
        <taxon>Pseudomonadati</taxon>
        <taxon>Pseudomonadota</taxon>
        <taxon>Betaproteobacteria</taxon>
        <taxon>Burkholderiales</taxon>
        <taxon>Burkholderiaceae</taxon>
        <taxon>Paraburkholderia</taxon>
    </lineage>
</organism>
<dbReference type="EMBL" id="FRAB01000008">
    <property type="protein sequence ID" value="SHJ86003.1"/>
    <property type="molecule type" value="Genomic_DNA"/>
</dbReference>
<accession>A0A1M6MRU6</accession>
<dbReference type="OrthoDB" id="8922929at2"/>
<evidence type="ECO:0000256" key="1">
    <source>
        <dbReference type="SAM" id="MobiDB-lite"/>
    </source>
</evidence>
<feature type="compositionally biased region" description="Low complexity" evidence="1">
    <location>
        <begin position="100"/>
        <end position="136"/>
    </location>
</feature>
<feature type="compositionally biased region" description="Low complexity" evidence="1">
    <location>
        <begin position="17"/>
        <end position="31"/>
    </location>
</feature>
<feature type="region of interest" description="Disordered" evidence="1">
    <location>
        <begin position="851"/>
        <end position="882"/>
    </location>
</feature>